<dbReference type="GO" id="GO:0009100">
    <property type="term" value="P:glycoprotein metabolic process"/>
    <property type="evidence" value="ECO:0007669"/>
    <property type="project" value="UniProtKB-ARBA"/>
</dbReference>
<evidence type="ECO:0000313" key="3">
    <source>
        <dbReference type="EMBL" id="QCT06289.1"/>
    </source>
</evidence>
<dbReference type="Proteomes" id="UP000301475">
    <property type="component" value="Chromosome"/>
</dbReference>
<gene>
    <name evidence="3" type="ORF">E5Z56_02490</name>
</gene>
<evidence type="ECO:0000259" key="2">
    <source>
        <dbReference type="Pfam" id="PF04991"/>
    </source>
</evidence>
<dbReference type="Pfam" id="PF04991">
    <property type="entry name" value="LicD"/>
    <property type="match status" value="1"/>
</dbReference>
<dbReference type="KEGG" id="ruj:E5Z56_02490"/>
<dbReference type="EMBL" id="CP039381">
    <property type="protein sequence ID" value="QCT06289.1"/>
    <property type="molecule type" value="Genomic_DNA"/>
</dbReference>
<evidence type="ECO:0000256" key="1">
    <source>
        <dbReference type="SAM" id="MobiDB-lite"/>
    </source>
</evidence>
<evidence type="ECO:0000313" key="4">
    <source>
        <dbReference type="Proteomes" id="UP000301475"/>
    </source>
</evidence>
<proteinExistence type="predicted"/>
<dbReference type="PANTHER" id="PTHR43404:SF2">
    <property type="entry name" value="LIPOPOLYSACCHARIDE CHOLINEPHOSPHOTRANSFERASE LICD"/>
    <property type="match status" value="1"/>
</dbReference>
<dbReference type="AlphaFoldDB" id="A0A4P8XW50"/>
<accession>A0A4P8XW50</accession>
<sequence>MMTDKQKHLYVLYKEVDELCRKHNIDYQLAGGTLIGAIRHRGFIPWDDDMDITMTRNNWEKFVEVCKTELPDDRILECQELNHNFHNVIARYTDRTSSAVHSTQVLFDDVAGDMIDIICYDYLPDNNKSWKQYTKDITLYSDLINPCIVYSYRFGYNHLRYGFYRLKMRFQGKDKVLDNLQKKMFSYKEEDCPYVVLRWGGTPLLFRKEIFGDSKNWVLFEDTMGQAPDYISDYLVEHYEDEWMFVPPATEQAGHNAIFSLDTDYKVIRNEIKHFVDPEKQMKTFLRKKAFVMPFMSLWLVVKNFNILVSLKSKAKGFRDEYNNCKADINRAYENNDFATLEEIFSDYIALQFRKDYFGRDNYNDVYKYRHPVLLKLPDEIADKVVLTLFNRNNISKAMRYITVTEQKKAVTPYMLKLKRDILFFRETVHNTSIGKLVDAEEQSEYLYKKYPYSIGVIKLRIYILMKLGMNKYFHDINKLVNQGLKIYPDDGDLLKYQLDLECGGKTEKLVNSYIDAFHNTLNGFTQLDIQDIVTENLPNINTIFDAEKALSVLPENTELINKYVDLVIKEGKNDKVYSLFAFLKDKIRFLSDKYESTVNKVTSFFIAVEKENKLFLNSLLCEDYDELLKLEEKVNKLQDSSVKDLILGDILYKKGESKKAIESYIKATENTDNDKTLCILKYRFFSDLEKLDSYLEQVNFLRKLNIETRKEEEASEERKAIMRKNMFEQWKAPYKDSKTISKIYSKVSLIDKMFVGEEIDLTTMIDIIEEVGAYADPEVKTTPIVLGKRFRNTVDGPQHTDHNLVAPGDSNV</sequence>
<dbReference type="PANTHER" id="PTHR43404">
    <property type="entry name" value="LIPOPOLYSACCHARIDE CHOLINEPHOSPHOTRANSFERASE LICD"/>
    <property type="match status" value="1"/>
</dbReference>
<organism evidence="3 4">
    <name type="scientific">Ruminococcus bovis</name>
    <dbReference type="NCBI Taxonomy" id="2564099"/>
    <lineage>
        <taxon>Bacteria</taxon>
        <taxon>Bacillati</taxon>
        <taxon>Bacillota</taxon>
        <taxon>Clostridia</taxon>
        <taxon>Eubacteriales</taxon>
        <taxon>Oscillospiraceae</taxon>
        <taxon>Ruminococcus</taxon>
    </lineage>
</organism>
<feature type="domain" description="LicD/FKTN/FKRP nucleotidyltransferase" evidence="2">
    <location>
        <begin position="20"/>
        <end position="239"/>
    </location>
</feature>
<protein>
    <submittedName>
        <fullName evidence="3">LicD family protein</fullName>
    </submittedName>
</protein>
<name>A0A4P8XW50_9FIRM</name>
<dbReference type="RefSeq" id="WP_138156374.1">
    <property type="nucleotide sequence ID" value="NZ_CP039381.1"/>
</dbReference>
<reference evidence="3 4" key="1">
    <citation type="submission" date="2019-04" db="EMBL/GenBank/DDBJ databases">
        <authorList>
            <person name="Embree M."/>
            <person name="Gaffney J.R."/>
        </authorList>
    </citation>
    <scope>NUCLEOTIDE SEQUENCE [LARGE SCALE GENOMIC DNA]</scope>
    <source>
        <strain evidence="3 4">JE7A12</strain>
    </source>
</reference>
<dbReference type="InterPro" id="IPR007074">
    <property type="entry name" value="LicD/FKTN/FKRP_NTP_transf"/>
</dbReference>
<feature type="region of interest" description="Disordered" evidence="1">
    <location>
        <begin position="794"/>
        <end position="813"/>
    </location>
</feature>
<dbReference type="OrthoDB" id="9786100at2"/>
<keyword evidence="4" id="KW-1185">Reference proteome</keyword>
<dbReference type="InterPro" id="IPR052942">
    <property type="entry name" value="LPS_cholinephosphotransferase"/>
</dbReference>